<gene>
    <name evidence="2" type="ORF">RCL2_002568400</name>
    <name evidence="1" type="ORF">RclHR1_06210003</name>
</gene>
<evidence type="ECO:0000313" key="1">
    <source>
        <dbReference type="EMBL" id="GBC05418.1"/>
    </source>
</evidence>
<dbReference type="Gene3D" id="3.80.10.10">
    <property type="entry name" value="Ribonuclease Inhibitor"/>
    <property type="match status" value="1"/>
</dbReference>
<dbReference type="InterPro" id="IPR032675">
    <property type="entry name" value="LRR_dom_sf"/>
</dbReference>
<reference evidence="2" key="2">
    <citation type="submission" date="2019-10" db="EMBL/GenBank/DDBJ databases">
        <title>Conservation and host-specific expression of non-tandemly repeated heterogenous ribosome RNA gene in arbuscular mycorrhizal fungi.</title>
        <authorList>
            <person name="Maeda T."/>
            <person name="Kobayashi Y."/>
            <person name="Nakagawa T."/>
            <person name="Ezawa T."/>
            <person name="Yamaguchi K."/>
            <person name="Bino T."/>
            <person name="Nishimoto Y."/>
            <person name="Shigenobu S."/>
            <person name="Kawaguchi M."/>
        </authorList>
    </citation>
    <scope>NUCLEOTIDE SEQUENCE</scope>
    <source>
        <strain evidence="2">HR1</strain>
    </source>
</reference>
<comment type="caution">
    <text evidence="1">The sequence shown here is derived from an EMBL/GenBank/DDBJ whole genome shotgun (WGS) entry which is preliminary data.</text>
</comment>
<proteinExistence type="predicted"/>
<evidence type="ECO:0008006" key="4">
    <source>
        <dbReference type="Google" id="ProtNLM"/>
    </source>
</evidence>
<sequence length="480" mass="56721">MLHLNKDVLFLIFEELKNDKKTLYSCILVNRTWCVIAIPILWKNPLQTTLTEKAGRILFSVIFSHLSEESRNILKNQGINNIITEKCQRPLFNYISFWKELNLTFLERINFSKNIGKSNVSIVRNEILKLFINRNTKFLELCIPRNFCYQLHNFPGAEHCFSELESLSFHCHYKTSQTILEGLARICKSIKKLRFHNLYYCTDNSGIIKLIEVQKNLNDIGFIYRSYNRRDEKFNKSLEESLIKHVNTIKYLRIDWKPITRILSYLVNLLGLEINMPHFTNWNNENLSFPILRFLKVQRVPSKILASLIENTKGNLSEISIHYDGADSKRLIQAIYQNCSNLRYLKLSLAVNTNSLISEFENLLINCQFLKELIIDINDIFDILEFCWDKLFEILDRSSPISLCKFNFTSYKTIKLEYLKLFLENWKDKRPMLLIIGNDNYSLDMEVNQQLKDLIEEYKMKGIIKNCYIGGNICEDFEWI</sequence>
<dbReference type="SUPFAM" id="SSF52047">
    <property type="entry name" value="RNI-like"/>
    <property type="match status" value="1"/>
</dbReference>
<protein>
    <recommendedName>
        <fullName evidence="4">F-box domain-containing protein</fullName>
    </recommendedName>
</protein>
<evidence type="ECO:0000313" key="2">
    <source>
        <dbReference type="EMBL" id="GES99169.1"/>
    </source>
</evidence>
<dbReference type="EMBL" id="BEXD01004006">
    <property type="protein sequence ID" value="GBC05418.1"/>
    <property type="molecule type" value="Genomic_DNA"/>
</dbReference>
<dbReference type="OrthoDB" id="2306360at2759"/>
<keyword evidence="3" id="KW-1185">Reference proteome</keyword>
<dbReference type="Proteomes" id="UP000247702">
    <property type="component" value="Unassembled WGS sequence"/>
</dbReference>
<reference evidence="1 3" key="1">
    <citation type="submission" date="2017-11" db="EMBL/GenBank/DDBJ databases">
        <title>The genome of Rhizophagus clarus HR1 reveals common genetic basis of auxotrophy among arbuscular mycorrhizal fungi.</title>
        <authorList>
            <person name="Kobayashi Y."/>
        </authorList>
    </citation>
    <scope>NUCLEOTIDE SEQUENCE [LARGE SCALE GENOMIC DNA]</scope>
    <source>
        <strain evidence="1 3">HR1</strain>
    </source>
</reference>
<accession>A0A2Z6RQR2</accession>
<evidence type="ECO:0000313" key="3">
    <source>
        <dbReference type="Proteomes" id="UP000247702"/>
    </source>
</evidence>
<organism evidence="1 3">
    <name type="scientific">Rhizophagus clarus</name>
    <dbReference type="NCBI Taxonomy" id="94130"/>
    <lineage>
        <taxon>Eukaryota</taxon>
        <taxon>Fungi</taxon>
        <taxon>Fungi incertae sedis</taxon>
        <taxon>Mucoromycota</taxon>
        <taxon>Glomeromycotina</taxon>
        <taxon>Glomeromycetes</taxon>
        <taxon>Glomerales</taxon>
        <taxon>Glomeraceae</taxon>
        <taxon>Rhizophagus</taxon>
    </lineage>
</organism>
<dbReference type="AlphaFoldDB" id="A0A2Z6RQR2"/>
<dbReference type="EMBL" id="BLAL01000278">
    <property type="protein sequence ID" value="GES99169.1"/>
    <property type="molecule type" value="Genomic_DNA"/>
</dbReference>
<dbReference type="Proteomes" id="UP000615446">
    <property type="component" value="Unassembled WGS sequence"/>
</dbReference>
<name>A0A2Z6RQR2_9GLOM</name>